<proteinExistence type="predicted"/>
<protein>
    <submittedName>
        <fullName evidence="1">Uncharacterized protein</fullName>
    </submittedName>
</protein>
<keyword evidence="2" id="KW-1185">Reference proteome</keyword>
<reference evidence="1" key="1">
    <citation type="submission" date="2020-04" db="EMBL/GenBank/DDBJ databases">
        <title>Description of Shewanella salipaludis sp. nov., isolated from a salt marsh.</title>
        <authorList>
            <person name="Park S."/>
            <person name="Yoon J.-H."/>
        </authorList>
    </citation>
    <scope>NUCLEOTIDE SEQUENCE</scope>
    <source>
        <strain evidence="1">SHSM-M6</strain>
    </source>
</reference>
<evidence type="ECO:0000313" key="1">
    <source>
        <dbReference type="EMBL" id="NMH64970.1"/>
    </source>
</evidence>
<dbReference type="Proteomes" id="UP000737113">
    <property type="component" value="Unassembled WGS sequence"/>
</dbReference>
<accession>A0A972JJC8</accession>
<dbReference type="RefSeq" id="WP_169563667.1">
    <property type="nucleotide sequence ID" value="NZ_JAAXYH010000004.1"/>
</dbReference>
<sequence length="150" mass="15599">MTTAGGFDVAGQTIQGGDYRPDQTVNAMATALTFGPLASNSWKANALLGAVGAGSNTATNNYFYDENKSVRTSVVFGGLFYGLGSGMSSRVTQQPLPAQLSIPYFQTNATIGVTLPSSQQLSSGIETLMQNIPAFIALPESTTQPEHGGD</sequence>
<gene>
    <name evidence="1" type="ORF">HC757_07265</name>
</gene>
<evidence type="ECO:0000313" key="2">
    <source>
        <dbReference type="Proteomes" id="UP000737113"/>
    </source>
</evidence>
<comment type="caution">
    <text evidence="1">The sequence shown here is derived from an EMBL/GenBank/DDBJ whole genome shotgun (WGS) entry which is preliminary data.</text>
</comment>
<dbReference type="AlphaFoldDB" id="A0A972JJC8"/>
<name>A0A972JJC8_9GAMM</name>
<organism evidence="1 2">
    <name type="scientific">Shewanella salipaludis</name>
    <dbReference type="NCBI Taxonomy" id="2723052"/>
    <lineage>
        <taxon>Bacteria</taxon>
        <taxon>Pseudomonadati</taxon>
        <taxon>Pseudomonadota</taxon>
        <taxon>Gammaproteobacteria</taxon>
        <taxon>Alteromonadales</taxon>
        <taxon>Shewanellaceae</taxon>
        <taxon>Shewanella</taxon>
    </lineage>
</organism>
<dbReference type="EMBL" id="JAAXYH010000004">
    <property type="protein sequence ID" value="NMH64970.1"/>
    <property type="molecule type" value="Genomic_DNA"/>
</dbReference>